<dbReference type="PANTHER" id="PTHR43031">
    <property type="entry name" value="FAD-DEPENDENT OXIDOREDUCTASE"/>
    <property type="match status" value="1"/>
</dbReference>
<dbReference type="SMART" id="SM00450">
    <property type="entry name" value="RHOD"/>
    <property type="match status" value="1"/>
</dbReference>
<evidence type="ECO:0000313" key="2">
    <source>
        <dbReference type="EMBL" id="MEC3861140.1"/>
    </source>
</evidence>
<dbReference type="SUPFAM" id="SSF52821">
    <property type="entry name" value="Rhodanese/Cell cycle control phosphatase"/>
    <property type="match status" value="1"/>
</dbReference>
<dbReference type="EMBL" id="JAYLLH010000008">
    <property type="protein sequence ID" value="MEC3861140.1"/>
    <property type="molecule type" value="Genomic_DNA"/>
</dbReference>
<dbReference type="Proteomes" id="UP001348149">
    <property type="component" value="Unassembled WGS sequence"/>
</dbReference>
<accession>A0ABU6HJ27</accession>
<proteinExistence type="predicted"/>
<dbReference type="Pfam" id="PF00581">
    <property type="entry name" value="Rhodanese"/>
    <property type="match status" value="1"/>
</dbReference>
<organism evidence="2 3">
    <name type="scientific">Mesobacterium hydrothermale</name>
    <dbReference type="NCBI Taxonomy" id="3111907"/>
    <lineage>
        <taxon>Bacteria</taxon>
        <taxon>Pseudomonadati</taxon>
        <taxon>Pseudomonadota</taxon>
        <taxon>Alphaproteobacteria</taxon>
        <taxon>Rhodobacterales</taxon>
        <taxon>Roseobacteraceae</taxon>
        <taxon>Mesobacterium</taxon>
    </lineage>
</organism>
<keyword evidence="3" id="KW-1185">Reference proteome</keyword>
<dbReference type="PANTHER" id="PTHR43031:SF16">
    <property type="entry name" value="OXIDOREDUCTASE"/>
    <property type="match status" value="1"/>
</dbReference>
<sequence>MYIKLTAIRERRDPMFAMFNRNTAPQMSPAEAVQKSAAGEIVLVDIRDGMELQYGGKAKGAIHVPMAALAMKADPRSPECLEVFKSGKPIAVYCASGARSSMAKRMLANMGYDDVHNIGGLGHWQMAGGEIER</sequence>
<evidence type="ECO:0000313" key="3">
    <source>
        <dbReference type="Proteomes" id="UP001348149"/>
    </source>
</evidence>
<dbReference type="RefSeq" id="WP_326296839.1">
    <property type="nucleotide sequence ID" value="NZ_JAYLLH010000008.1"/>
</dbReference>
<reference evidence="2 3" key="1">
    <citation type="submission" date="2024-01" db="EMBL/GenBank/DDBJ databases">
        <title>Mesobacterium rodlantinim sp. nov., isolated from shallow sea hydrothermal systems off Kueishantao Island.</title>
        <authorList>
            <person name="Su Z."/>
            <person name="Tang K."/>
        </authorList>
    </citation>
    <scope>NUCLEOTIDE SEQUENCE [LARGE SCALE GENOMIC DNA]</scope>
    <source>
        <strain evidence="2 3">TK19101</strain>
    </source>
</reference>
<dbReference type="PROSITE" id="PS50206">
    <property type="entry name" value="RHODANESE_3"/>
    <property type="match status" value="1"/>
</dbReference>
<feature type="domain" description="Rhodanese" evidence="1">
    <location>
        <begin position="37"/>
        <end position="133"/>
    </location>
</feature>
<comment type="caution">
    <text evidence="2">The sequence shown here is derived from an EMBL/GenBank/DDBJ whole genome shotgun (WGS) entry which is preliminary data.</text>
</comment>
<name>A0ABU6HJ27_9RHOB</name>
<protein>
    <submittedName>
        <fullName evidence="2">Rhodanese-like domain-containing protein</fullName>
    </submittedName>
</protein>
<dbReference type="InterPro" id="IPR050229">
    <property type="entry name" value="GlpE_sulfurtransferase"/>
</dbReference>
<evidence type="ECO:0000259" key="1">
    <source>
        <dbReference type="PROSITE" id="PS50206"/>
    </source>
</evidence>
<dbReference type="InterPro" id="IPR001763">
    <property type="entry name" value="Rhodanese-like_dom"/>
</dbReference>
<dbReference type="InterPro" id="IPR036873">
    <property type="entry name" value="Rhodanese-like_dom_sf"/>
</dbReference>
<gene>
    <name evidence="2" type="ORF">VK792_07580</name>
</gene>
<dbReference type="Gene3D" id="3.40.250.10">
    <property type="entry name" value="Rhodanese-like domain"/>
    <property type="match status" value="1"/>
</dbReference>